<dbReference type="EMBL" id="MKKK01000003">
    <property type="protein sequence ID" value="OEY97794.1"/>
    <property type="molecule type" value="Genomic_DNA"/>
</dbReference>
<dbReference type="Proteomes" id="UP000185895">
    <property type="component" value="Unassembled WGS sequence"/>
</dbReference>
<sequence length="327" mass="37080">MTLVVAGYEGDEIFFIGDSAITSDNVPLLSGFKKIYAVPIVVHAPYFLRTFKNYVPFRGYQGECVIALAGSTLIAQHVINSVVGHLDKIRVKHDYDENGIKYSLIRHCNTRDNQLYGPAYTEYDDDVYLDRDIFNSITIDNIKQIIEYSIKEALSSASKHVLGPDSWKRVINNEYLFALSCPHTRENFLYQVKLTEEQTDTGIKAVPIITQIPKGSIGVIGMKSYINELNTEYQKLLAMPSKISLGMLNCIEAIIEKCNSEGDRGVAKPIIYKRFNGKLVKGLTVSENGSWWKLDVDETPIRVLDKEKEQSLHDFPKFKFGEIDFNF</sequence>
<comment type="caution">
    <text evidence="1">The sequence shown here is derived from an EMBL/GenBank/DDBJ whole genome shotgun (WGS) entry which is preliminary data.</text>
</comment>
<dbReference type="STRING" id="1262585.BJI46_07795"/>
<evidence type="ECO:0000313" key="1">
    <source>
        <dbReference type="EMBL" id="OEY97794.1"/>
    </source>
</evidence>
<gene>
    <name evidence="1" type="ORF">BJI46_07795</name>
</gene>
<dbReference type="AlphaFoldDB" id="A0A1E7REK6"/>
<keyword evidence="2" id="KW-1185">Reference proteome</keyword>
<dbReference type="OrthoDB" id="8560256at2"/>
<name>A0A1E7REK6_9GAMM</name>
<reference evidence="1 2" key="1">
    <citation type="submission" date="2016-09" db="EMBL/GenBank/DDBJ databases">
        <authorList>
            <person name="Capua I."/>
            <person name="De Benedictis P."/>
            <person name="Joannis T."/>
            <person name="Lombin L.H."/>
            <person name="Cattoli G."/>
        </authorList>
    </citation>
    <scope>NUCLEOTIDE SEQUENCE [LARGE SCALE GENOMIC DNA]</scope>
    <source>
        <strain evidence="1 2">ANC 4671</strain>
    </source>
</reference>
<proteinExistence type="predicted"/>
<organism evidence="1 2">
    <name type="scientific">Acinetobacter qingfengensis</name>
    <dbReference type="NCBI Taxonomy" id="1262585"/>
    <lineage>
        <taxon>Bacteria</taxon>
        <taxon>Pseudomonadati</taxon>
        <taxon>Pseudomonadota</taxon>
        <taxon>Gammaproteobacteria</taxon>
        <taxon>Moraxellales</taxon>
        <taxon>Moraxellaceae</taxon>
        <taxon>Acinetobacter</taxon>
    </lineage>
</organism>
<protein>
    <submittedName>
        <fullName evidence="1">Uncharacterized protein</fullName>
    </submittedName>
</protein>
<dbReference type="RefSeq" id="WP_042891650.1">
    <property type="nucleotide sequence ID" value="NZ_MKKK01000003.1"/>
</dbReference>
<evidence type="ECO:0000313" key="2">
    <source>
        <dbReference type="Proteomes" id="UP000185895"/>
    </source>
</evidence>
<accession>A0A1E7REK6</accession>